<keyword evidence="3" id="KW-1185">Reference proteome</keyword>
<sequence>MVAITPTTGGKVRKHIPFDIALSILSKLPPKSLRHIYIVGSISINGFLCLTNILDAESKLVLWNPITYEFNVIPPSPVESVPCTKVIPFIHGIGYDHLKDDYKVIRRVEFDNRSFDFLFDRELSMEEDLAISKEPLWEIYSLRSNSWKKLDVDMSMVMFPEEVEYIARFYMDGMCHWWDNVEKDSSDKTYFVSFDVSNEVFFTTPMPDVDDTFDLRLVKRRLVMLNGSITSWETGTLQISILGEIGVKESWTKLFIVGPLPYFNRPIGAGKNGDIFFVNKDVELACFNLDTGTIVELGIDTDLSQIILIAKYGLDIIGRRNIGGEDVTRIASIRWCDLCRLDTDSDWFTPSVGKKVGNRVLTSFWNDIWVGEQTLRQRFPQLFGIIIEAEFFRLGRSTSY</sequence>
<dbReference type="InterPro" id="IPR017451">
    <property type="entry name" value="F-box-assoc_interact_dom"/>
</dbReference>
<evidence type="ECO:0000313" key="3">
    <source>
        <dbReference type="Proteomes" id="UP000242715"/>
    </source>
</evidence>
<reference evidence="3" key="1">
    <citation type="journal article" date="2017" name="Front. Plant Sci.">
        <title>Climate Clever Clovers: New Paradigm to Reduce the Environmental Footprint of Ruminants by Breeding Low Methanogenic Forages Utilizing Haplotype Variation.</title>
        <authorList>
            <person name="Kaur P."/>
            <person name="Appels R."/>
            <person name="Bayer P.E."/>
            <person name="Keeble-Gagnere G."/>
            <person name="Wang J."/>
            <person name="Hirakawa H."/>
            <person name="Shirasawa K."/>
            <person name="Vercoe P."/>
            <person name="Stefanova K."/>
            <person name="Durmic Z."/>
            <person name="Nichols P."/>
            <person name="Revell C."/>
            <person name="Isobe S.N."/>
            <person name="Edwards D."/>
            <person name="Erskine W."/>
        </authorList>
    </citation>
    <scope>NUCLEOTIDE SEQUENCE [LARGE SCALE GENOMIC DNA]</scope>
    <source>
        <strain evidence="3">cv. Daliak</strain>
    </source>
</reference>
<dbReference type="InterPro" id="IPR050796">
    <property type="entry name" value="SCF_F-box_component"/>
</dbReference>
<name>A0A2Z6LQQ5_TRISU</name>
<dbReference type="PANTHER" id="PTHR31672:SF13">
    <property type="entry name" value="F-BOX PROTEIN CPR30-LIKE"/>
    <property type="match status" value="1"/>
</dbReference>
<dbReference type="AlphaFoldDB" id="A0A2Z6LQQ5"/>
<gene>
    <name evidence="2" type="ORF">TSUD_32100</name>
</gene>
<accession>A0A2Z6LQQ5</accession>
<dbReference type="PANTHER" id="PTHR31672">
    <property type="entry name" value="BNACNNG10540D PROTEIN"/>
    <property type="match status" value="1"/>
</dbReference>
<dbReference type="EMBL" id="DF973229">
    <property type="protein sequence ID" value="GAU21381.1"/>
    <property type="molecule type" value="Genomic_DNA"/>
</dbReference>
<proteinExistence type="predicted"/>
<dbReference type="Proteomes" id="UP000242715">
    <property type="component" value="Unassembled WGS sequence"/>
</dbReference>
<feature type="domain" description="F-box associated beta-propeller type 1" evidence="1">
    <location>
        <begin position="32"/>
        <end position="291"/>
    </location>
</feature>
<dbReference type="NCBIfam" id="TIGR01640">
    <property type="entry name" value="F_box_assoc_1"/>
    <property type="match status" value="1"/>
</dbReference>
<organism evidence="2 3">
    <name type="scientific">Trifolium subterraneum</name>
    <name type="common">Subterranean clover</name>
    <dbReference type="NCBI Taxonomy" id="3900"/>
    <lineage>
        <taxon>Eukaryota</taxon>
        <taxon>Viridiplantae</taxon>
        <taxon>Streptophyta</taxon>
        <taxon>Embryophyta</taxon>
        <taxon>Tracheophyta</taxon>
        <taxon>Spermatophyta</taxon>
        <taxon>Magnoliopsida</taxon>
        <taxon>eudicotyledons</taxon>
        <taxon>Gunneridae</taxon>
        <taxon>Pentapetalae</taxon>
        <taxon>rosids</taxon>
        <taxon>fabids</taxon>
        <taxon>Fabales</taxon>
        <taxon>Fabaceae</taxon>
        <taxon>Papilionoideae</taxon>
        <taxon>50 kb inversion clade</taxon>
        <taxon>NPAAA clade</taxon>
        <taxon>Hologalegina</taxon>
        <taxon>IRL clade</taxon>
        <taxon>Trifolieae</taxon>
        <taxon>Trifolium</taxon>
    </lineage>
</organism>
<protein>
    <recommendedName>
        <fullName evidence="1">F-box associated beta-propeller type 1 domain-containing protein</fullName>
    </recommendedName>
</protein>
<dbReference type="OrthoDB" id="1555129at2759"/>
<dbReference type="Pfam" id="PF07734">
    <property type="entry name" value="FBA_1"/>
    <property type="match status" value="1"/>
</dbReference>
<dbReference type="InterPro" id="IPR006527">
    <property type="entry name" value="F-box-assoc_dom_typ1"/>
</dbReference>
<evidence type="ECO:0000259" key="1">
    <source>
        <dbReference type="Pfam" id="PF07734"/>
    </source>
</evidence>
<evidence type="ECO:0000313" key="2">
    <source>
        <dbReference type="EMBL" id="GAU21381.1"/>
    </source>
</evidence>